<keyword evidence="3" id="KW-1185">Reference proteome</keyword>
<accession>A0A4R3Y788</accession>
<evidence type="ECO:0000259" key="1">
    <source>
        <dbReference type="SMART" id="SM00382"/>
    </source>
</evidence>
<organism evidence="2 3">
    <name type="scientific">Sulfurirhabdus autotrophica</name>
    <dbReference type="NCBI Taxonomy" id="1706046"/>
    <lineage>
        <taxon>Bacteria</taxon>
        <taxon>Pseudomonadati</taxon>
        <taxon>Pseudomonadota</taxon>
        <taxon>Betaproteobacteria</taxon>
        <taxon>Nitrosomonadales</taxon>
        <taxon>Sulfuricellaceae</taxon>
        <taxon>Sulfurirhabdus</taxon>
    </lineage>
</organism>
<gene>
    <name evidence="2" type="ORF">EDC63_104112</name>
</gene>
<evidence type="ECO:0000313" key="2">
    <source>
        <dbReference type="EMBL" id="TCV88155.1"/>
    </source>
</evidence>
<dbReference type="GO" id="GO:0016887">
    <property type="term" value="F:ATP hydrolysis activity"/>
    <property type="evidence" value="ECO:0007669"/>
    <property type="project" value="InterPro"/>
</dbReference>
<proteinExistence type="predicted"/>
<dbReference type="AlphaFoldDB" id="A0A4R3Y788"/>
<dbReference type="InterPro" id="IPR052026">
    <property type="entry name" value="ExeA_AAA_ATPase_DNA-bind"/>
</dbReference>
<reference evidence="2 3" key="1">
    <citation type="submission" date="2019-03" db="EMBL/GenBank/DDBJ databases">
        <title>Genomic Encyclopedia of Type Strains, Phase IV (KMG-IV): sequencing the most valuable type-strain genomes for metagenomic binning, comparative biology and taxonomic classification.</title>
        <authorList>
            <person name="Goeker M."/>
        </authorList>
    </citation>
    <scope>NUCLEOTIDE SEQUENCE [LARGE SCALE GENOMIC DNA]</scope>
    <source>
        <strain evidence="2 3">DSM 100309</strain>
    </source>
</reference>
<dbReference type="Proteomes" id="UP000295367">
    <property type="component" value="Unassembled WGS sequence"/>
</dbReference>
<dbReference type="InterPro" id="IPR003593">
    <property type="entry name" value="AAA+_ATPase"/>
</dbReference>
<dbReference type="NCBIfam" id="TIGR03015">
    <property type="entry name" value="pepcterm_ATPase"/>
    <property type="match status" value="1"/>
</dbReference>
<dbReference type="SUPFAM" id="SSF52540">
    <property type="entry name" value="P-loop containing nucleoside triphosphate hydrolases"/>
    <property type="match status" value="1"/>
</dbReference>
<dbReference type="OrthoDB" id="9783370at2"/>
<dbReference type="InterPro" id="IPR027417">
    <property type="entry name" value="P-loop_NTPase"/>
</dbReference>
<protein>
    <submittedName>
        <fullName evidence="2">Putative secretion ATPase (PEP-CTERM system associated)</fullName>
    </submittedName>
</protein>
<dbReference type="InterPro" id="IPR017466">
    <property type="entry name" value="XrtA-assoc_ATPase-like"/>
</dbReference>
<dbReference type="EMBL" id="SMCO01000004">
    <property type="protein sequence ID" value="TCV88155.1"/>
    <property type="molecule type" value="Genomic_DNA"/>
</dbReference>
<dbReference type="PANTHER" id="PTHR35894">
    <property type="entry name" value="GENERAL SECRETION PATHWAY PROTEIN A-RELATED"/>
    <property type="match status" value="1"/>
</dbReference>
<dbReference type="PANTHER" id="PTHR35894:SF1">
    <property type="entry name" value="PHOSPHORIBULOKINASE _ URIDINE KINASE FAMILY"/>
    <property type="match status" value="1"/>
</dbReference>
<name>A0A4R3Y788_9PROT</name>
<feature type="domain" description="AAA+ ATPase" evidence="1">
    <location>
        <begin position="42"/>
        <end position="215"/>
    </location>
</feature>
<sequence length="339" mass="38446">MYESFYKLTDKPFQLNPDPRFFFGSKGHKRAMAYLEYGLSLGEGFIVITGEVGAGKTMLVRNLVKKLENENVVTAQLVTTQLEADDTLRMVAASFGLNHENISKAALLNNLENFLQHSSKQGKRALLIVDEAQNLSPRAVEELRMLSNFQSDNKPLLQSFLLGQPEFRKTLQSEELLQLRQRVIASYHLGALDTTETQAYIIHRLDMVGWQGDPAITEDGFQLIHEYTKGIPRIINTFCDRLLLLGFLSEKHTFDRVTVQEVVTDLSQEVTCTGNSTSDEKHYSSDFSQGGFEQSTSMDLARLEQKIEGMEMTMNRMMTMMRKMMFIAVNQNKNDSDAS</sequence>
<dbReference type="RefSeq" id="WP_124945782.1">
    <property type="nucleotide sequence ID" value="NZ_BHVT01000019.1"/>
</dbReference>
<evidence type="ECO:0000313" key="3">
    <source>
        <dbReference type="Proteomes" id="UP000295367"/>
    </source>
</evidence>
<dbReference type="InterPro" id="IPR049945">
    <property type="entry name" value="AAA_22"/>
</dbReference>
<dbReference type="Gene3D" id="3.40.50.300">
    <property type="entry name" value="P-loop containing nucleotide triphosphate hydrolases"/>
    <property type="match status" value="1"/>
</dbReference>
<dbReference type="Pfam" id="PF13401">
    <property type="entry name" value="AAA_22"/>
    <property type="match status" value="1"/>
</dbReference>
<dbReference type="SMART" id="SM00382">
    <property type="entry name" value="AAA"/>
    <property type="match status" value="1"/>
</dbReference>
<comment type="caution">
    <text evidence="2">The sequence shown here is derived from an EMBL/GenBank/DDBJ whole genome shotgun (WGS) entry which is preliminary data.</text>
</comment>